<evidence type="ECO:0000259" key="3">
    <source>
        <dbReference type="PROSITE" id="PS50206"/>
    </source>
</evidence>
<dbReference type="RefSeq" id="WP_160905790.1">
    <property type="nucleotide sequence ID" value="NZ_WVHS01000001.1"/>
</dbReference>
<evidence type="ECO:0000256" key="1">
    <source>
        <dbReference type="ARBA" id="ARBA00022679"/>
    </source>
</evidence>
<dbReference type="PANTHER" id="PTHR11364">
    <property type="entry name" value="THIOSULFATE SULFERTANSFERASE"/>
    <property type="match status" value="1"/>
</dbReference>
<name>A0A7K1XV09_9SPHI</name>
<keyword evidence="1 4" id="KW-0808">Transferase</keyword>
<dbReference type="Proteomes" id="UP000451233">
    <property type="component" value="Unassembled WGS sequence"/>
</dbReference>
<evidence type="ECO:0000313" key="4">
    <source>
        <dbReference type="EMBL" id="MXV14845.1"/>
    </source>
</evidence>
<dbReference type="GO" id="GO:0004792">
    <property type="term" value="F:thiosulfate-cyanide sulfurtransferase activity"/>
    <property type="evidence" value="ECO:0007669"/>
    <property type="project" value="TreeGrafter"/>
</dbReference>
<organism evidence="4 5">
    <name type="scientific">Hufsiella ginkgonis</name>
    <dbReference type="NCBI Taxonomy" id="2695274"/>
    <lineage>
        <taxon>Bacteria</taxon>
        <taxon>Pseudomonadati</taxon>
        <taxon>Bacteroidota</taxon>
        <taxon>Sphingobacteriia</taxon>
        <taxon>Sphingobacteriales</taxon>
        <taxon>Sphingobacteriaceae</taxon>
        <taxon>Hufsiella</taxon>
    </lineage>
</organism>
<dbReference type="PANTHER" id="PTHR11364:SF27">
    <property type="entry name" value="SULFURTRANSFERASE"/>
    <property type="match status" value="1"/>
</dbReference>
<dbReference type="Gene3D" id="3.40.250.10">
    <property type="entry name" value="Rhodanese-like domain"/>
    <property type="match status" value="2"/>
</dbReference>
<dbReference type="InterPro" id="IPR036873">
    <property type="entry name" value="Rhodanese-like_dom_sf"/>
</dbReference>
<dbReference type="InterPro" id="IPR045078">
    <property type="entry name" value="TST/MPST-like"/>
</dbReference>
<dbReference type="CDD" id="cd01448">
    <property type="entry name" value="TST_Repeat_1"/>
    <property type="match status" value="1"/>
</dbReference>
<sequence>MKPIISPGELTAAMQNENLVLIDARTGAGIKESYLSTHLERAQHVNLEYDLSKPTDDAADGGRHPLPAIDDFAALLGKLGISKESHVVVYDDKQGANAAARFWWMLKAVGHEQVQVLDGGLQAALSAGVPAGYGEEAAVAAASPYPVTNWLLPMADIAEVERVATDPDHVVIDVRDAARYRGETEPIDLVAGHIPGAINIPLTENVNAEGFFLPGAALKAKYGAAIGDRDAGHVIVHCGSGVTACHTLLAIAQAGLELPKLYVGSWSEWSRTGREIGKGL</sequence>
<keyword evidence="5" id="KW-1185">Reference proteome</keyword>
<dbReference type="InterPro" id="IPR001763">
    <property type="entry name" value="Rhodanese-like_dom"/>
</dbReference>
<dbReference type="PROSITE" id="PS50206">
    <property type="entry name" value="RHODANESE_3"/>
    <property type="match status" value="2"/>
</dbReference>
<accession>A0A7K1XV09</accession>
<evidence type="ECO:0000313" key="5">
    <source>
        <dbReference type="Proteomes" id="UP000451233"/>
    </source>
</evidence>
<dbReference type="AlphaFoldDB" id="A0A7K1XV09"/>
<evidence type="ECO:0000256" key="2">
    <source>
        <dbReference type="ARBA" id="ARBA00022737"/>
    </source>
</evidence>
<dbReference type="CDD" id="cd01449">
    <property type="entry name" value="TST_Repeat_2"/>
    <property type="match status" value="1"/>
</dbReference>
<dbReference type="SMART" id="SM00450">
    <property type="entry name" value="RHOD"/>
    <property type="match status" value="2"/>
</dbReference>
<proteinExistence type="predicted"/>
<dbReference type="EMBL" id="WVHS01000001">
    <property type="protein sequence ID" value="MXV14845.1"/>
    <property type="molecule type" value="Genomic_DNA"/>
</dbReference>
<feature type="domain" description="Rhodanese" evidence="3">
    <location>
        <begin position="165"/>
        <end position="278"/>
    </location>
</feature>
<reference evidence="4 5" key="1">
    <citation type="submission" date="2019-11" db="EMBL/GenBank/DDBJ databases">
        <title>Pedobacter sp. HMF7056 Genome sequencing and assembly.</title>
        <authorList>
            <person name="Kang H."/>
            <person name="Kim H."/>
            <person name="Joh K."/>
        </authorList>
    </citation>
    <scope>NUCLEOTIDE SEQUENCE [LARGE SCALE GENOMIC DNA]</scope>
    <source>
        <strain evidence="4 5">HMF7056</strain>
    </source>
</reference>
<comment type="caution">
    <text evidence="4">The sequence shown here is derived from an EMBL/GenBank/DDBJ whole genome shotgun (WGS) entry which is preliminary data.</text>
</comment>
<protein>
    <submittedName>
        <fullName evidence="4">Sulfurtransferase</fullName>
    </submittedName>
</protein>
<dbReference type="SUPFAM" id="SSF52821">
    <property type="entry name" value="Rhodanese/Cell cycle control phosphatase"/>
    <property type="match status" value="2"/>
</dbReference>
<feature type="domain" description="Rhodanese" evidence="3">
    <location>
        <begin position="15"/>
        <end position="133"/>
    </location>
</feature>
<keyword evidence="2" id="KW-0677">Repeat</keyword>
<dbReference type="Pfam" id="PF00581">
    <property type="entry name" value="Rhodanese"/>
    <property type="match status" value="2"/>
</dbReference>
<gene>
    <name evidence="4" type="ORF">GS398_06010</name>
</gene>